<evidence type="ECO:0008006" key="3">
    <source>
        <dbReference type="Google" id="ProtNLM"/>
    </source>
</evidence>
<dbReference type="AlphaFoldDB" id="A0A5N5QDC6"/>
<gene>
    <name evidence="1" type="ORF">CTheo_6945</name>
</gene>
<dbReference type="Pfam" id="PF13489">
    <property type="entry name" value="Methyltransf_23"/>
    <property type="match status" value="1"/>
</dbReference>
<dbReference type="EMBL" id="SSOP01000248">
    <property type="protein sequence ID" value="KAB5589609.1"/>
    <property type="molecule type" value="Genomic_DNA"/>
</dbReference>
<dbReference type="Gene3D" id="3.40.50.150">
    <property type="entry name" value="Vaccinia Virus protein VP39"/>
    <property type="match status" value="1"/>
</dbReference>
<reference evidence="1 2" key="1">
    <citation type="journal article" date="2019" name="Fungal Biol. Biotechnol.">
        <title>Draft genome sequence of fastidious pathogen Ceratobasidium theobromae, which causes vascular-streak dieback in Theobroma cacao.</title>
        <authorList>
            <person name="Ali S.S."/>
            <person name="Asman A."/>
            <person name="Shao J."/>
            <person name="Firmansyah A.P."/>
            <person name="Susilo A.W."/>
            <person name="Rosmana A."/>
            <person name="McMahon P."/>
            <person name="Junaid M."/>
            <person name="Guest D."/>
            <person name="Kheng T.Y."/>
            <person name="Meinhardt L.W."/>
            <person name="Bailey B.A."/>
        </authorList>
    </citation>
    <scope>NUCLEOTIDE SEQUENCE [LARGE SCALE GENOMIC DNA]</scope>
    <source>
        <strain evidence="1 2">CT2</strain>
    </source>
</reference>
<dbReference type="CDD" id="cd02440">
    <property type="entry name" value="AdoMet_MTases"/>
    <property type="match status" value="1"/>
</dbReference>
<dbReference type="OrthoDB" id="2013972at2759"/>
<sequence>MDRREPSPTPVYFVDDVGQNEEISDIESSVPSESTDETMSTLESQEAIEYFQRLNGRMFPRDENMPIALPTDDGEVKRLTLQHIQLKLFLGGNFVGPVREILAPDTHGRQKKVLDLITAEGTWVQDMAKDFPHVQFTSVDNMPLVPHVPQPNITFEVYDLYNGIAEPGETFDMVHLRHAAMSLKNPKALVRDVYRVLRPGGFFLFGNWELSVYEATVPEHPAIKRLPHLSKALEFTRRGLAHQGVDVRMCQDMPLWMAPDSDLWNVSEDPSTGFATPERKFGFRDIVYAPLLVPIGAWPTEKRLQDVGKIGAHGWAHIWRSMHVPFQVFGLTAEQSQQVVDEAIQDVYSPDVQVSAKYHITHGFKRG</sequence>
<accession>A0A5N5QDC6</accession>
<dbReference type="Proteomes" id="UP000383932">
    <property type="component" value="Unassembled WGS sequence"/>
</dbReference>
<dbReference type="InterPro" id="IPR029063">
    <property type="entry name" value="SAM-dependent_MTases_sf"/>
</dbReference>
<organism evidence="1 2">
    <name type="scientific">Ceratobasidium theobromae</name>
    <dbReference type="NCBI Taxonomy" id="1582974"/>
    <lineage>
        <taxon>Eukaryota</taxon>
        <taxon>Fungi</taxon>
        <taxon>Dikarya</taxon>
        <taxon>Basidiomycota</taxon>
        <taxon>Agaricomycotina</taxon>
        <taxon>Agaricomycetes</taxon>
        <taxon>Cantharellales</taxon>
        <taxon>Ceratobasidiaceae</taxon>
        <taxon>Ceratobasidium</taxon>
    </lineage>
</organism>
<name>A0A5N5QDC6_9AGAM</name>
<evidence type="ECO:0000313" key="2">
    <source>
        <dbReference type="Proteomes" id="UP000383932"/>
    </source>
</evidence>
<dbReference type="SUPFAM" id="SSF53335">
    <property type="entry name" value="S-adenosyl-L-methionine-dependent methyltransferases"/>
    <property type="match status" value="1"/>
</dbReference>
<proteinExistence type="predicted"/>
<comment type="caution">
    <text evidence="1">The sequence shown here is derived from an EMBL/GenBank/DDBJ whole genome shotgun (WGS) entry which is preliminary data.</text>
</comment>
<protein>
    <recommendedName>
        <fullName evidence="3">Methyltransferase type 11 domain-containing protein</fullName>
    </recommendedName>
</protein>
<keyword evidence="2" id="KW-1185">Reference proteome</keyword>
<evidence type="ECO:0000313" key="1">
    <source>
        <dbReference type="EMBL" id="KAB5589609.1"/>
    </source>
</evidence>